<feature type="domain" description="Porin" evidence="12">
    <location>
        <begin position="34"/>
        <end position="365"/>
    </location>
</feature>
<sequence length="407" mass="42691">MPPQRRPGGTTTRQHQKTEKENAMRRQLITAAAAATALAAPGAVLADEGPTVYGFVNLSVDYEGYDGAPGSEDGDVAMNTGLSHFGFRGSETLDNGMEAIYQAEVGWTYTGDSTGTPGENGGTLKDGNDNTVTLAGEEYTVEDDWITQSRDSFVGLRGDFGQVTFGRQSAANQFVYDGPGKEWVAQVGTPAGAIHMGMPSRYNNMVRYNAPGGQTAGGGEVDAQLSFVPSEGEEPGDHIYNARASYSQGPASGAVSLWHAKDASAPLPEGDNTVASLAARYDLGFVQLGAQASGRDSDASDADDMAYSLGMSAPFGDGNRVKAIVTQLSADADDSDYTTAALGYDRILSERTELRFAVASTFNDKNSGPEGEGVTPHDYGAYGPSSGVTPAKDETHTTLSANLRHSF</sequence>
<proteinExistence type="predicted"/>
<keyword evidence="8" id="KW-0626">Porin</keyword>
<keyword evidence="5" id="KW-0812">Transmembrane</keyword>
<accession>A0ABS1E7C6</accession>
<organism evidence="13 14">
    <name type="scientific">Halorhodospira neutriphila</name>
    <dbReference type="NCBI Taxonomy" id="168379"/>
    <lineage>
        <taxon>Bacteria</taxon>
        <taxon>Pseudomonadati</taxon>
        <taxon>Pseudomonadota</taxon>
        <taxon>Gammaproteobacteria</taxon>
        <taxon>Chromatiales</taxon>
        <taxon>Ectothiorhodospiraceae</taxon>
        <taxon>Halorhodospira</taxon>
    </lineage>
</organism>
<reference evidence="13 14" key="1">
    <citation type="journal article" date="2020" name="Microorganisms">
        <title>Osmotic Adaptation and Compatible Solute Biosynthesis of Phototrophic Bacteria as Revealed from Genome Analyses.</title>
        <authorList>
            <person name="Imhoff J.F."/>
            <person name="Rahn T."/>
            <person name="Kunzel S."/>
            <person name="Keller A."/>
            <person name="Neulinger S.C."/>
        </authorList>
    </citation>
    <scope>NUCLEOTIDE SEQUENCE [LARGE SCALE GENOMIC DNA]</scope>
    <source>
        <strain evidence="13 14">DSM 15116</strain>
    </source>
</reference>
<evidence type="ECO:0000313" key="14">
    <source>
        <dbReference type="Proteomes" id="UP000738126"/>
    </source>
</evidence>
<keyword evidence="10" id="KW-0998">Cell outer membrane</keyword>
<dbReference type="InterPro" id="IPR050298">
    <property type="entry name" value="Gram-neg_bact_OMP"/>
</dbReference>
<keyword evidence="9" id="KW-0472">Membrane</keyword>
<keyword evidence="4" id="KW-1134">Transmembrane beta strand</keyword>
<feature type="region of interest" description="Disordered" evidence="11">
    <location>
        <begin position="362"/>
        <end position="393"/>
    </location>
</feature>
<dbReference type="Gene3D" id="2.40.160.10">
    <property type="entry name" value="Porin"/>
    <property type="match status" value="1"/>
</dbReference>
<comment type="subunit">
    <text evidence="2">Homotrimer.</text>
</comment>
<comment type="subcellular location">
    <subcellularLocation>
        <location evidence="1">Cell outer membrane</location>
        <topology evidence="1">Multi-pass membrane protein</topology>
    </subcellularLocation>
</comment>
<dbReference type="InterPro" id="IPR023614">
    <property type="entry name" value="Porin_dom_sf"/>
</dbReference>
<comment type="caution">
    <text evidence="13">The sequence shown here is derived from an EMBL/GenBank/DDBJ whole genome shotgun (WGS) entry which is preliminary data.</text>
</comment>
<evidence type="ECO:0000256" key="6">
    <source>
        <dbReference type="ARBA" id="ARBA00022729"/>
    </source>
</evidence>
<evidence type="ECO:0000256" key="1">
    <source>
        <dbReference type="ARBA" id="ARBA00004571"/>
    </source>
</evidence>
<keyword evidence="6" id="KW-0732">Signal</keyword>
<evidence type="ECO:0000256" key="4">
    <source>
        <dbReference type="ARBA" id="ARBA00022452"/>
    </source>
</evidence>
<name>A0ABS1E7C6_9GAMM</name>
<evidence type="ECO:0000256" key="10">
    <source>
        <dbReference type="ARBA" id="ARBA00023237"/>
    </source>
</evidence>
<dbReference type="PANTHER" id="PTHR34501">
    <property type="entry name" value="PROTEIN YDDL-RELATED"/>
    <property type="match status" value="1"/>
</dbReference>
<feature type="region of interest" description="Disordered" evidence="11">
    <location>
        <begin position="1"/>
        <end position="20"/>
    </location>
</feature>
<evidence type="ECO:0000256" key="7">
    <source>
        <dbReference type="ARBA" id="ARBA00023065"/>
    </source>
</evidence>
<evidence type="ECO:0000256" key="8">
    <source>
        <dbReference type="ARBA" id="ARBA00023114"/>
    </source>
</evidence>
<evidence type="ECO:0000259" key="12">
    <source>
        <dbReference type="Pfam" id="PF13609"/>
    </source>
</evidence>
<dbReference type="PANTHER" id="PTHR34501:SF9">
    <property type="entry name" value="MAJOR OUTER MEMBRANE PROTEIN P.IA"/>
    <property type="match status" value="1"/>
</dbReference>
<dbReference type="EMBL" id="NRSH01000074">
    <property type="protein sequence ID" value="MBK1726868.1"/>
    <property type="molecule type" value="Genomic_DNA"/>
</dbReference>
<evidence type="ECO:0000313" key="13">
    <source>
        <dbReference type="EMBL" id="MBK1726868.1"/>
    </source>
</evidence>
<evidence type="ECO:0000256" key="5">
    <source>
        <dbReference type="ARBA" id="ARBA00022692"/>
    </source>
</evidence>
<dbReference type="Pfam" id="PF13609">
    <property type="entry name" value="Porin_4"/>
    <property type="match status" value="1"/>
</dbReference>
<evidence type="ECO:0000256" key="11">
    <source>
        <dbReference type="SAM" id="MobiDB-lite"/>
    </source>
</evidence>
<evidence type="ECO:0000256" key="3">
    <source>
        <dbReference type="ARBA" id="ARBA00022448"/>
    </source>
</evidence>
<dbReference type="SUPFAM" id="SSF56935">
    <property type="entry name" value="Porins"/>
    <property type="match status" value="1"/>
</dbReference>
<keyword evidence="3" id="KW-0813">Transport</keyword>
<dbReference type="InterPro" id="IPR033900">
    <property type="entry name" value="Gram_neg_porin_domain"/>
</dbReference>
<evidence type="ECO:0000256" key="2">
    <source>
        <dbReference type="ARBA" id="ARBA00011233"/>
    </source>
</evidence>
<dbReference type="CDD" id="cd00342">
    <property type="entry name" value="gram_neg_porins"/>
    <property type="match status" value="1"/>
</dbReference>
<protein>
    <recommendedName>
        <fullName evidence="12">Porin domain-containing protein</fullName>
    </recommendedName>
</protein>
<dbReference type="Proteomes" id="UP000738126">
    <property type="component" value="Unassembled WGS sequence"/>
</dbReference>
<gene>
    <name evidence="13" type="ORF">CKO13_07510</name>
</gene>
<keyword evidence="7" id="KW-0406">Ion transport</keyword>
<keyword evidence="14" id="KW-1185">Reference proteome</keyword>
<evidence type="ECO:0000256" key="9">
    <source>
        <dbReference type="ARBA" id="ARBA00023136"/>
    </source>
</evidence>